<organism evidence="2 3">
    <name type="scientific">Streptacidiphilus cavernicola</name>
    <dbReference type="NCBI Taxonomy" id="3342716"/>
    <lineage>
        <taxon>Bacteria</taxon>
        <taxon>Bacillati</taxon>
        <taxon>Actinomycetota</taxon>
        <taxon>Actinomycetes</taxon>
        <taxon>Kitasatosporales</taxon>
        <taxon>Streptomycetaceae</taxon>
        <taxon>Streptacidiphilus</taxon>
    </lineage>
</organism>
<dbReference type="Pfam" id="PF04149">
    <property type="entry name" value="DUF397"/>
    <property type="match status" value="1"/>
</dbReference>
<feature type="domain" description="DUF397" evidence="1">
    <location>
        <begin position="15"/>
        <end position="67"/>
    </location>
</feature>
<evidence type="ECO:0000259" key="1">
    <source>
        <dbReference type="Pfam" id="PF04149"/>
    </source>
</evidence>
<evidence type="ECO:0000313" key="2">
    <source>
        <dbReference type="EMBL" id="MFC1403208.1"/>
    </source>
</evidence>
<dbReference type="EMBL" id="JBHEZZ010000009">
    <property type="protein sequence ID" value="MFC1403208.1"/>
    <property type="molecule type" value="Genomic_DNA"/>
</dbReference>
<protein>
    <submittedName>
        <fullName evidence="2">DUF397 domain-containing protein</fullName>
    </submittedName>
</protein>
<name>A0ABV6UP21_9ACTN</name>
<dbReference type="InterPro" id="IPR007278">
    <property type="entry name" value="DUF397"/>
</dbReference>
<reference evidence="2 3" key="1">
    <citation type="submission" date="2024-09" db="EMBL/GenBank/DDBJ databases">
        <authorList>
            <person name="Lee S.D."/>
        </authorList>
    </citation>
    <scope>NUCLEOTIDE SEQUENCE [LARGE SCALE GENOMIC DNA]</scope>
    <source>
        <strain evidence="2 3">N1-5</strain>
    </source>
</reference>
<comment type="caution">
    <text evidence="2">The sequence shown here is derived from an EMBL/GenBank/DDBJ whole genome shotgun (WGS) entry which is preliminary data.</text>
</comment>
<dbReference type="Proteomes" id="UP001592528">
    <property type="component" value="Unassembled WGS sequence"/>
</dbReference>
<gene>
    <name evidence="2" type="ORF">ACEZDJ_18115</name>
</gene>
<proteinExistence type="predicted"/>
<keyword evidence="3" id="KW-1185">Reference proteome</keyword>
<evidence type="ECO:0000313" key="3">
    <source>
        <dbReference type="Proteomes" id="UP001592528"/>
    </source>
</evidence>
<sequence>MNTVGEIYAADLSGAEWKTSSYTGNNGNCVEIAQIPGSTAVAVRDTKNRQIAAVRASGAAFQLFTCAAADGLLQAA</sequence>
<dbReference type="RefSeq" id="WP_030254566.1">
    <property type="nucleotide sequence ID" value="NZ_JBHEZZ010000009.1"/>
</dbReference>
<accession>A0ABV6UP21</accession>